<feature type="binding site" evidence="10">
    <location>
        <begin position="181"/>
        <end position="182"/>
    </location>
    <ligand>
        <name>substrate</name>
    </ligand>
</feature>
<dbReference type="PANTHER" id="PTHR11067:SF9">
    <property type="entry name" value="INOSINE TRIPHOSPHATE PYROPHOSPHATASE"/>
    <property type="match status" value="1"/>
</dbReference>
<feature type="binding site" evidence="10">
    <location>
        <position position="41"/>
    </location>
    <ligand>
        <name>Mg(2+)</name>
        <dbReference type="ChEBI" id="CHEBI:18420"/>
    </ligand>
</feature>
<dbReference type="EMBL" id="LSDA01000030">
    <property type="protein sequence ID" value="KXB59537.1"/>
    <property type="molecule type" value="Genomic_DNA"/>
</dbReference>
<dbReference type="PATRIC" id="fig|467210.3.peg.886"/>
<dbReference type="STRING" id="467210.HMPREF1866_00898"/>
<evidence type="ECO:0000256" key="2">
    <source>
        <dbReference type="ARBA" id="ARBA00011738"/>
    </source>
</evidence>
<reference evidence="13" key="1">
    <citation type="submission" date="2016-01" db="EMBL/GenBank/DDBJ databases">
        <authorList>
            <person name="Mitreva M."/>
            <person name="Pepin K.H."/>
            <person name="Mihindukulasuriya K.A."/>
            <person name="Fulton R."/>
            <person name="Fronick C."/>
            <person name="O'Laughlin M."/>
            <person name="Miner T."/>
            <person name="Herter B."/>
            <person name="Rosa B.A."/>
            <person name="Cordes M."/>
            <person name="Tomlinson C."/>
            <person name="Wollam A."/>
            <person name="Palsikar V.B."/>
            <person name="Mardis E.R."/>
            <person name="Wilson R.K."/>
        </authorList>
    </citation>
    <scope>NUCLEOTIDE SEQUENCE [LARGE SCALE GENOMIC DNA]</scope>
    <source>
        <strain evidence="13">DNF00896</strain>
    </source>
</reference>
<dbReference type="InterPro" id="IPR020922">
    <property type="entry name" value="dITP/XTP_pyrophosphatase"/>
</dbReference>
<feature type="binding site" evidence="10">
    <location>
        <position position="70"/>
    </location>
    <ligand>
        <name>Mg(2+)</name>
        <dbReference type="ChEBI" id="CHEBI:18420"/>
    </ligand>
</feature>
<keyword evidence="3 10" id="KW-0479">Metal-binding</keyword>
<dbReference type="GO" id="GO:0009146">
    <property type="term" value="P:purine nucleoside triphosphate catabolic process"/>
    <property type="evidence" value="ECO:0007669"/>
    <property type="project" value="UniProtKB-UniRule"/>
</dbReference>
<dbReference type="NCBIfam" id="TIGR00042">
    <property type="entry name" value="RdgB/HAM1 family non-canonical purine NTP pyrophosphatase"/>
    <property type="match status" value="1"/>
</dbReference>
<evidence type="ECO:0000256" key="9">
    <source>
        <dbReference type="ARBA" id="ARBA00052017"/>
    </source>
</evidence>
<dbReference type="PANTHER" id="PTHR11067">
    <property type="entry name" value="INOSINE TRIPHOSPHATE PYROPHOSPHATASE/HAM1 PROTEIN"/>
    <property type="match status" value="1"/>
</dbReference>
<feature type="binding site" evidence="10">
    <location>
        <position position="71"/>
    </location>
    <ligand>
        <name>substrate</name>
    </ligand>
</feature>
<evidence type="ECO:0000256" key="6">
    <source>
        <dbReference type="ARBA" id="ARBA00022842"/>
    </source>
</evidence>
<feature type="active site" description="Proton acceptor" evidence="10">
    <location>
        <position position="70"/>
    </location>
</feature>
<evidence type="ECO:0000313" key="13">
    <source>
        <dbReference type="Proteomes" id="UP000070394"/>
    </source>
</evidence>
<keyword evidence="6 10" id="KW-0460">Magnesium</keyword>
<dbReference type="GO" id="GO:0005829">
    <property type="term" value="C:cytosol"/>
    <property type="evidence" value="ECO:0007669"/>
    <property type="project" value="TreeGrafter"/>
</dbReference>
<evidence type="ECO:0000256" key="3">
    <source>
        <dbReference type="ARBA" id="ARBA00022723"/>
    </source>
</evidence>
<dbReference type="GO" id="GO:0035870">
    <property type="term" value="F:dITP diphosphatase activity"/>
    <property type="evidence" value="ECO:0007669"/>
    <property type="project" value="UniProtKB-UniRule"/>
</dbReference>
<keyword evidence="7 10" id="KW-0546">Nucleotide metabolism</keyword>
<name>A0A133ZVS0_9FIRM</name>
<dbReference type="FunFam" id="3.90.950.10:FF:000001">
    <property type="entry name" value="dITP/XTP pyrophosphatase"/>
    <property type="match status" value="1"/>
</dbReference>
<keyword evidence="4 10" id="KW-0547">Nucleotide-binding</keyword>
<comment type="caution">
    <text evidence="12">The sequence shown here is derived from an EMBL/GenBank/DDBJ whole genome shotgun (WGS) entry which is preliminary data.</text>
</comment>
<dbReference type="GO" id="GO:0009117">
    <property type="term" value="P:nucleotide metabolic process"/>
    <property type="evidence" value="ECO:0007669"/>
    <property type="project" value="UniProtKB-KW"/>
</dbReference>
<sequence length="202" mass="22225">MHMKKIIFATGNQHKLEEIRAILPGFDIISAKEAGVSLDIEETGTTFKENAYIKAKAIWDITGGIVMSDDSGLEVDYIGGEPGVYSSRYMGEDTSYNIKNQNIIDRLKNASGNERSARFKACICAILEDGTTLFCEGSMEGLIATQTSGSNGFGYDPILYLPEYQKTSAEISPEEKNKISHRGKALTAMKQKLGEIYENIDC</sequence>
<dbReference type="InterPro" id="IPR002637">
    <property type="entry name" value="RdgB/HAM1"/>
</dbReference>
<dbReference type="GO" id="GO:0036220">
    <property type="term" value="F:ITP diphosphatase activity"/>
    <property type="evidence" value="ECO:0007669"/>
    <property type="project" value="UniProtKB-UniRule"/>
</dbReference>
<feature type="binding site" evidence="10">
    <location>
        <position position="176"/>
    </location>
    <ligand>
        <name>substrate</name>
    </ligand>
</feature>
<evidence type="ECO:0000256" key="8">
    <source>
        <dbReference type="ARBA" id="ARBA00051875"/>
    </source>
</evidence>
<comment type="similarity">
    <text evidence="1 10 11">Belongs to the HAM1 NTPase family.</text>
</comment>
<dbReference type="GO" id="GO:0017111">
    <property type="term" value="F:ribonucleoside triphosphate phosphatase activity"/>
    <property type="evidence" value="ECO:0007669"/>
    <property type="project" value="InterPro"/>
</dbReference>
<keyword evidence="5 10" id="KW-0378">Hydrolase</keyword>
<evidence type="ECO:0000313" key="12">
    <source>
        <dbReference type="EMBL" id="KXB59537.1"/>
    </source>
</evidence>
<dbReference type="InterPro" id="IPR029001">
    <property type="entry name" value="ITPase-like_fam"/>
</dbReference>
<evidence type="ECO:0000256" key="1">
    <source>
        <dbReference type="ARBA" id="ARBA00008023"/>
    </source>
</evidence>
<evidence type="ECO:0000256" key="5">
    <source>
        <dbReference type="ARBA" id="ARBA00022801"/>
    </source>
</evidence>
<keyword evidence="13" id="KW-1185">Reference proteome</keyword>
<comment type="function">
    <text evidence="10">Pyrophosphatase that catalyzes the hydrolysis of nucleoside triphosphates to their monophosphate derivatives, with a high preference for the non-canonical purine nucleotides XTP (xanthosine triphosphate), dITP (deoxyinosine triphosphate) and ITP. Seems to function as a house-cleaning enzyme that removes non-canonical purine nucleotides from the nucleotide pool, thus preventing their incorporation into DNA/RNA and avoiding chromosomal lesions.</text>
</comment>
<gene>
    <name evidence="12" type="ORF">HMPREF1866_00898</name>
</gene>
<evidence type="ECO:0000256" key="10">
    <source>
        <dbReference type="HAMAP-Rule" id="MF_01405"/>
    </source>
</evidence>
<dbReference type="CDD" id="cd00515">
    <property type="entry name" value="HAM1"/>
    <property type="match status" value="1"/>
</dbReference>
<feature type="binding site" evidence="10">
    <location>
        <begin position="153"/>
        <end position="156"/>
    </location>
    <ligand>
        <name>substrate</name>
    </ligand>
</feature>
<feature type="binding site" evidence="10">
    <location>
        <begin position="10"/>
        <end position="15"/>
    </location>
    <ligand>
        <name>substrate</name>
    </ligand>
</feature>
<proteinExistence type="inferred from homology"/>
<dbReference type="HAMAP" id="MF_01405">
    <property type="entry name" value="Non_canon_purine_NTPase"/>
    <property type="match status" value="1"/>
</dbReference>
<dbReference type="Proteomes" id="UP000070394">
    <property type="component" value="Unassembled WGS sequence"/>
</dbReference>
<comment type="catalytic activity">
    <reaction evidence="10">
        <text>ITP + H2O = IMP + diphosphate + H(+)</text>
        <dbReference type="Rhea" id="RHEA:29399"/>
        <dbReference type="ChEBI" id="CHEBI:15377"/>
        <dbReference type="ChEBI" id="CHEBI:15378"/>
        <dbReference type="ChEBI" id="CHEBI:33019"/>
        <dbReference type="ChEBI" id="CHEBI:58053"/>
        <dbReference type="ChEBI" id="CHEBI:61402"/>
        <dbReference type="EC" id="3.6.1.66"/>
    </reaction>
</comment>
<accession>A0A133ZVS0</accession>
<organism evidence="12 13">
    <name type="scientific">Lachnoanaerobaculum saburreum</name>
    <dbReference type="NCBI Taxonomy" id="467210"/>
    <lineage>
        <taxon>Bacteria</taxon>
        <taxon>Bacillati</taxon>
        <taxon>Bacillota</taxon>
        <taxon>Clostridia</taxon>
        <taxon>Lachnospirales</taxon>
        <taxon>Lachnospiraceae</taxon>
        <taxon>Lachnoanaerobaculum</taxon>
    </lineage>
</organism>
<comment type="catalytic activity">
    <reaction evidence="8 10">
        <text>dITP + H2O = dIMP + diphosphate + H(+)</text>
        <dbReference type="Rhea" id="RHEA:28342"/>
        <dbReference type="ChEBI" id="CHEBI:15377"/>
        <dbReference type="ChEBI" id="CHEBI:15378"/>
        <dbReference type="ChEBI" id="CHEBI:33019"/>
        <dbReference type="ChEBI" id="CHEBI:61194"/>
        <dbReference type="ChEBI" id="CHEBI:61382"/>
        <dbReference type="EC" id="3.6.1.66"/>
    </reaction>
</comment>
<dbReference type="SUPFAM" id="SSF52972">
    <property type="entry name" value="ITPase-like"/>
    <property type="match status" value="1"/>
</dbReference>
<dbReference type="GO" id="GO:0000166">
    <property type="term" value="F:nucleotide binding"/>
    <property type="evidence" value="ECO:0007669"/>
    <property type="project" value="UniProtKB-KW"/>
</dbReference>
<dbReference type="EC" id="3.6.1.66" evidence="10"/>
<dbReference type="Pfam" id="PF01725">
    <property type="entry name" value="Ham1p_like"/>
    <property type="match status" value="1"/>
</dbReference>
<comment type="cofactor">
    <cofactor evidence="10">
        <name>Mg(2+)</name>
        <dbReference type="ChEBI" id="CHEBI:18420"/>
    </cofactor>
    <text evidence="10">Binds 1 Mg(2+) ion per subunit.</text>
</comment>
<dbReference type="Gene3D" id="3.90.950.10">
    <property type="match status" value="1"/>
</dbReference>
<evidence type="ECO:0000256" key="4">
    <source>
        <dbReference type="ARBA" id="ARBA00022741"/>
    </source>
</evidence>
<comment type="subunit">
    <text evidence="2 10">Homodimer.</text>
</comment>
<evidence type="ECO:0000256" key="11">
    <source>
        <dbReference type="RuleBase" id="RU003781"/>
    </source>
</evidence>
<dbReference type="GO" id="GO:0036222">
    <property type="term" value="F:XTP diphosphatase activity"/>
    <property type="evidence" value="ECO:0007669"/>
    <property type="project" value="UniProtKB-UniRule"/>
</dbReference>
<dbReference type="AlphaFoldDB" id="A0A133ZVS0"/>
<comment type="catalytic activity">
    <reaction evidence="9 10">
        <text>XTP + H2O = XMP + diphosphate + H(+)</text>
        <dbReference type="Rhea" id="RHEA:28610"/>
        <dbReference type="ChEBI" id="CHEBI:15377"/>
        <dbReference type="ChEBI" id="CHEBI:15378"/>
        <dbReference type="ChEBI" id="CHEBI:33019"/>
        <dbReference type="ChEBI" id="CHEBI:57464"/>
        <dbReference type="ChEBI" id="CHEBI:61314"/>
        <dbReference type="EC" id="3.6.1.66"/>
    </reaction>
</comment>
<evidence type="ECO:0000256" key="7">
    <source>
        <dbReference type="ARBA" id="ARBA00023080"/>
    </source>
</evidence>
<dbReference type="GO" id="GO:0046872">
    <property type="term" value="F:metal ion binding"/>
    <property type="evidence" value="ECO:0007669"/>
    <property type="project" value="UniProtKB-KW"/>
</dbReference>
<protein>
    <recommendedName>
        <fullName evidence="10">dITP/XTP pyrophosphatase</fullName>
        <ecNumber evidence="10">3.6.1.66</ecNumber>
    </recommendedName>
    <alternativeName>
        <fullName evidence="10">Non-canonical purine NTP pyrophosphatase</fullName>
    </alternativeName>
    <alternativeName>
        <fullName evidence="10">Non-standard purine NTP pyrophosphatase</fullName>
    </alternativeName>
    <alternativeName>
        <fullName evidence="10">Nucleoside-triphosphate diphosphatase</fullName>
    </alternativeName>
    <alternativeName>
        <fullName evidence="10">Nucleoside-triphosphate pyrophosphatase</fullName>
        <shortName evidence="10">NTPase</shortName>
    </alternativeName>
</protein>